<evidence type="ECO:0000256" key="2">
    <source>
        <dbReference type="ARBA" id="ARBA00011036"/>
    </source>
</evidence>
<dbReference type="PRINTS" id="PR00342">
    <property type="entry name" value="RHESUSRHD"/>
</dbReference>
<feature type="transmembrane region" description="Helical" evidence="6">
    <location>
        <begin position="90"/>
        <end position="109"/>
    </location>
</feature>
<protein>
    <submittedName>
        <fullName evidence="9">RH-like protein isoform X1</fullName>
    </submittedName>
</protein>
<dbReference type="Gene3D" id="1.10.3430.10">
    <property type="entry name" value="Ammonium transporter AmtB like domains"/>
    <property type="match status" value="1"/>
</dbReference>
<feature type="transmembrane region" description="Helical" evidence="6">
    <location>
        <begin position="217"/>
        <end position="235"/>
    </location>
</feature>
<comment type="similarity">
    <text evidence="2">Belongs to the ammonium transporter (TC 2.A.49) family. Rh subfamily.</text>
</comment>
<dbReference type="RefSeq" id="XP_014373293.1">
    <property type="nucleotide sequence ID" value="XM_014517807.2"/>
</dbReference>
<keyword evidence="4 6" id="KW-1133">Transmembrane helix</keyword>
<dbReference type="SUPFAM" id="SSF111352">
    <property type="entry name" value="Ammonium transporter"/>
    <property type="match status" value="1"/>
</dbReference>
<feature type="transmembrane region" description="Helical" evidence="6">
    <location>
        <begin position="339"/>
        <end position="364"/>
    </location>
</feature>
<dbReference type="Pfam" id="PF00909">
    <property type="entry name" value="Ammonium_transp"/>
    <property type="match status" value="1"/>
</dbReference>
<dbReference type="PANTHER" id="PTHR11730">
    <property type="entry name" value="AMMONIUM TRANSPORTER"/>
    <property type="match status" value="1"/>
</dbReference>
<organism evidence="8 9">
    <name type="scientific">Alligator sinensis</name>
    <name type="common">Chinese alligator</name>
    <dbReference type="NCBI Taxonomy" id="38654"/>
    <lineage>
        <taxon>Eukaryota</taxon>
        <taxon>Metazoa</taxon>
        <taxon>Chordata</taxon>
        <taxon>Craniata</taxon>
        <taxon>Vertebrata</taxon>
        <taxon>Euteleostomi</taxon>
        <taxon>Archelosauria</taxon>
        <taxon>Archosauria</taxon>
        <taxon>Crocodylia</taxon>
        <taxon>Alligatoridae</taxon>
        <taxon>Alligatorinae</taxon>
        <taxon>Alligator</taxon>
    </lineage>
</organism>
<keyword evidence="3 6" id="KW-0812">Transmembrane</keyword>
<evidence type="ECO:0000256" key="4">
    <source>
        <dbReference type="ARBA" id="ARBA00022989"/>
    </source>
</evidence>
<dbReference type="GeneID" id="102383106"/>
<evidence type="ECO:0000256" key="3">
    <source>
        <dbReference type="ARBA" id="ARBA00022692"/>
    </source>
</evidence>
<keyword evidence="5 6" id="KW-0472">Membrane</keyword>
<dbReference type="InterPro" id="IPR024041">
    <property type="entry name" value="NH4_transpt_AmtB-like_dom"/>
</dbReference>
<dbReference type="GO" id="GO:0005886">
    <property type="term" value="C:plasma membrane"/>
    <property type="evidence" value="ECO:0007669"/>
    <property type="project" value="InterPro"/>
</dbReference>
<name>A0A1U8CW85_ALLSI</name>
<feature type="domain" description="Ammonium transporter AmtB-like" evidence="7">
    <location>
        <begin position="18"/>
        <end position="368"/>
    </location>
</feature>
<feature type="transmembrane region" description="Helical" evidence="6">
    <location>
        <begin position="271"/>
        <end position="293"/>
    </location>
</feature>
<gene>
    <name evidence="9" type="primary">LOC102383106</name>
</gene>
<feature type="transmembrane region" description="Helical" evidence="6">
    <location>
        <begin position="305"/>
        <end position="327"/>
    </location>
</feature>
<dbReference type="GO" id="GO:0008519">
    <property type="term" value="F:ammonium channel activity"/>
    <property type="evidence" value="ECO:0007669"/>
    <property type="project" value="InterPro"/>
</dbReference>
<accession>A0A1U8CW85</accession>
<evidence type="ECO:0000313" key="9">
    <source>
        <dbReference type="RefSeq" id="XP_014373293.1"/>
    </source>
</evidence>
<dbReference type="Proteomes" id="UP000189705">
    <property type="component" value="Unplaced"/>
</dbReference>
<evidence type="ECO:0000256" key="1">
    <source>
        <dbReference type="ARBA" id="ARBA00004141"/>
    </source>
</evidence>
<sequence>MAKLLLTSMGPSFSSDTNQATSGYSKIYPAFQDVNVMVIFGFGFLLAYLKRYGFSSIGFNILAAVLGVQWTVLLERFLFPDEKEKHLPSILTASMSVVAVLISAGAVLGKANPFQLICMAMVETTAFCASRWTNVYILEIEEHVSLMHVHIFGTFFGLMVSWWLTQPSLRRETGKEDSDVTSDLFSMLGTLFLWMFWPSFNSVLVDGVVEKRNAIHNTYYAIAVSAVIAFALSALTNKNGKLQMTHIHGATLAGGVALGFSAHIIQSPWIAMVLGFLAGVMAVLGPYFVKMCLNSAVKMYDTCGIHCMFGMPGLLGAIAYVILFVIYNWNNLPARGYPALIEVGSLSITILVAVIAGFITGILLKLNICKAPPVSKYFDDQVYWEFPHLAVGF</sequence>
<dbReference type="InterPro" id="IPR029020">
    <property type="entry name" value="Ammonium/urea_transptr"/>
</dbReference>
<comment type="subcellular location">
    <subcellularLocation>
        <location evidence="1">Membrane</location>
        <topology evidence="1">Multi-pass membrane protein</topology>
    </subcellularLocation>
</comment>
<dbReference type="KEGG" id="asn:102383106"/>
<dbReference type="AlphaFoldDB" id="A0A1U8CW85"/>
<proteinExistence type="inferred from homology"/>
<feature type="transmembrane region" description="Helical" evidence="6">
    <location>
        <begin position="145"/>
        <end position="164"/>
    </location>
</feature>
<feature type="transmembrane region" description="Helical" evidence="6">
    <location>
        <begin position="61"/>
        <end position="78"/>
    </location>
</feature>
<dbReference type="STRING" id="38654.A0A1U8CW85"/>
<reference evidence="9" key="1">
    <citation type="submission" date="2025-08" db="UniProtKB">
        <authorList>
            <consortium name="RefSeq"/>
        </authorList>
    </citation>
    <scope>IDENTIFICATION</scope>
</reference>
<evidence type="ECO:0000256" key="6">
    <source>
        <dbReference type="SAM" id="Phobius"/>
    </source>
</evidence>
<evidence type="ECO:0000313" key="8">
    <source>
        <dbReference type="Proteomes" id="UP000189705"/>
    </source>
</evidence>
<dbReference type="PANTHER" id="PTHR11730:SF43">
    <property type="entry name" value="BLOOD GROUP RH(CE) POLYPEPTIDE-RELATED"/>
    <property type="match status" value="1"/>
</dbReference>
<evidence type="ECO:0000256" key="5">
    <source>
        <dbReference type="ARBA" id="ARBA00023136"/>
    </source>
</evidence>
<dbReference type="InterPro" id="IPR002229">
    <property type="entry name" value="RhesusRHD"/>
</dbReference>
<evidence type="ECO:0000259" key="7">
    <source>
        <dbReference type="Pfam" id="PF00909"/>
    </source>
</evidence>
<dbReference type="OrthoDB" id="534912at2759"/>
<dbReference type="InParanoid" id="A0A1U8CW85"/>
<keyword evidence="8" id="KW-1185">Reference proteome</keyword>
<feature type="transmembrane region" description="Helical" evidence="6">
    <location>
        <begin position="184"/>
        <end position="205"/>
    </location>
</feature>
<feature type="transmembrane region" description="Helical" evidence="6">
    <location>
        <begin position="30"/>
        <end position="49"/>
    </location>
</feature>
<dbReference type="GO" id="GO:0097272">
    <property type="term" value="P:ammonium homeostasis"/>
    <property type="evidence" value="ECO:0007669"/>
    <property type="project" value="TreeGrafter"/>
</dbReference>